<dbReference type="RefSeq" id="WP_071417806.1">
    <property type="nucleotide sequence ID" value="NZ_MLPM01000237.1"/>
</dbReference>
<dbReference type="Proteomes" id="UP000181728">
    <property type="component" value="Unassembled WGS sequence"/>
</dbReference>
<evidence type="ECO:0000256" key="3">
    <source>
        <dbReference type="ARBA" id="ARBA00022989"/>
    </source>
</evidence>
<evidence type="ECO:0000256" key="5">
    <source>
        <dbReference type="SAM" id="Phobius"/>
    </source>
</evidence>
<dbReference type="GO" id="GO:0005384">
    <property type="term" value="F:manganese ion transmembrane transporter activity"/>
    <property type="evidence" value="ECO:0007669"/>
    <property type="project" value="InterPro"/>
</dbReference>
<protein>
    <submittedName>
        <fullName evidence="6">Uncharacterized protein</fullName>
    </submittedName>
</protein>
<evidence type="ECO:0000313" key="6">
    <source>
        <dbReference type="EMBL" id="OIM20011.1"/>
    </source>
</evidence>
<comment type="caution">
    <text evidence="6">The sequence shown here is derived from an EMBL/GenBank/DDBJ whole genome shotgun (WGS) entry which is preliminary data.</text>
</comment>
<feature type="transmembrane region" description="Helical" evidence="5">
    <location>
        <begin position="16"/>
        <end position="35"/>
    </location>
</feature>
<dbReference type="Pfam" id="PF01988">
    <property type="entry name" value="VIT1"/>
    <property type="match status" value="1"/>
</dbReference>
<dbReference type="GO" id="GO:0012505">
    <property type="term" value="C:endomembrane system"/>
    <property type="evidence" value="ECO:0007669"/>
    <property type="project" value="UniProtKB-SubCell"/>
</dbReference>
<evidence type="ECO:0000256" key="2">
    <source>
        <dbReference type="ARBA" id="ARBA00022692"/>
    </source>
</evidence>
<name>A0A6N3ZYG8_OENOE</name>
<dbReference type="AlphaFoldDB" id="A0A6N3ZYG8"/>
<dbReference type="EMBL" id="MLOK01000099">
    <property type="protein sequence ID" value="OIM20011.1"/>
    <property type="molecule type" value="Genomic_DNA"/>
</dbReference>
<keyword evidence="3 5" id="KW-1133">Transmembrane helix</keyword>
<dbReference type="InterPro" id="IPR008217">
    <property type="entry name" value="Ccc1_fam"/>
</dbReference>
<evidence type="ECO:0000256" key="1">
    <source>
        <dbReference type="ARBA" id="ARBA00004127"/>
    </source>
</evidence>
<sequence length="66" mass="7318">MLAILMVNRSYKVASTYFGVLLALIITGYLAARIGNNDRKKGITRNVLSGLFTMTATYLIGRLLHK</sequence>
<feature type="transmembrane region" description="Helical" evidence="5">
    <location>
        <begin position="47"/>
        <end position="65"/>
    </location>
</feature>
<dbReference type="GO" id="GO:0030026">
    <property type="term" value="P:intracellular manganese ion homeostasis"/>
    <property type="evidence" value="ECO:0007669"/>
    <property type="project" value="InterPro"/>
</dbReference>
<evidence type="ECO:0000256" key="4">
    <source>
        <dbReference type="ARBA" id="ARBA00023136"/>
    </source>
</evidence>
<evidence type="ECO:0000313" key="7">
    <source>
        <dbReference type="Proteomes" id="UP000181728"/>
    </source>
</evidence>
<gene>
    <name evidence="6" type="ORF">ATX59_09755</name>
</gene>
<proteinExistence type="predicted"/>
<accession>A0A6N3ZYG8</accession>
<keyword evidence="4 5" id="KW-0472">Membrane</keyword>
<organism evidence="6 7">
    <name type="scientific">Oenococcus oeni</name>
    <name type="common">Leuconostoc oenos</name>
    <dbReference type="NCBI Taxonomy" id="1247"/>
    <lineage>
        <taxon>Bacteria</taxon>
        <taxon>Bacillati</taxon>
        <taxon>Bacillota</taxon>
        <taxon>Bacilli</taxon>
        <taxon>Lactobacillales</taxon>
        <taxon>Lactobacillaceae</taxon>
        <taxon>Oenococcus</taxon>
    </lineage>
</organism>
<keyword evidence="2 5" id="KW-0812">Transmembrane</keyword>
<comment type="subcellular location">
    <subcellularLocation>
        <location evidence="1">Endomembrane system</location>
        <topology evidence="1">Multi-pass membrane protein</topology>
    </subcellularLocation>
</comment>
<reference evidence="6 7" key="1">
    <citation type="journal article" date="2016" name="BMC Genomics">
        <title>Consensus pan-genome assembly of the specialised wine bacterium Oenococcus oeni.</title>
        <authorList>
            <person name="Sternes P.R."/>
            <person name="Borneman A.R."/>
        </authorList>
    </citation>
    <scope>NUCLEOTIDE SEQUENCE [LARGE SCALE GENOMIC DNA]</scope>
    <source>
        <strain evidence="6 7">AWRIB661</strain>
    </source>
</reference>